<dbReference type="Proteomes" id="UP000230407">
    <property type="component" value="Unassembled WGS sequence"/>
</dbReference>
<accession>A0A2M8LYA5</accession>
<gene>
    <name evidence="1" type="ORF">CUT44_15515</name>
</gene>
<sequence>MATGTTETAPMTGDNWQLTIAITDSPVPVAEACDTSDGCESTCASSCTS</sequence>
<evidence type="ECO:0000313" key="2">
    <source>
        <dbReference type="Proteomes" id="UP000230407"/>
    </source>
</evidence>
<evidence type="ECO:0000313" key="1">
    <source>
        <dbReference type="EMBL" id="PJE96956.1"/>
    </source>
</evidence>
<dbReference type="RefSeq" id="WP_100202448.1">
    <property type="nucleotide sequence ID" value="NZ_PGGW01000052.1"/>
</dbReference>
<comment type="caution">
    <text evidence="1">The sequence shown here is derived from an EMBL/GenBank/DDBJ whole genome shotgun (WGS) entry which is preliminary data.</text>
</comment>
<dbReference type="AlphaFoldDB" id="A0A2M8LYA5"/>
<dbReference type="EMBL" id="PGGW01000052">
    <property type="protein sequence ID" value="PJE96956.1"/>
    <property type="molecule type" value="Genomic_DNA"/>
</dbReference>
<dbReference type="InterPro" id="IPR027575">
    <property type="entry name" value="LD_lanti_pre"/>
</dbReference>
<dbReference type="NCBIfam" id="TIGR04363">
    <property type="entry name" value="LD_lanti_pre"/>
    <property type="match status" value="1"/>
</dbReference>
<proteinExistence type="predicted"/>
<name>A0A2M8LYA5_9ACTN</name>
<organism evidence="1 2">
    <name type="scientific">Streptomyces carminius</name>
    <dbReference type="NCBI Taxonomy" id="2665496"/>
    <lineage>
        <taxon>Bacteria</taxon>
        <taxon>Bacillati</taxon>
        <taxon>Actinomycetota</taxon>
        <taxon>Actinomycetes</taxon>
        <taxon>Kitasatosporales</taxon>
        <taxon>Streptomycetaceae</taxon>
        <taxon>Streptomyces</taxon>
    </lineage>
</organism>
<reference evidence="1 2" key="1">
    <citation type="submission" date="2017-11" db="EMBL/GenBank/DDBJ databases">
        <title>Streptomyces carmine sp. nov., a novel actinomycete isolated from Sophora alopecuroides in Xinjiang, China.</title>
        <authorList>
            <person name="Wang Y."/>
            <person name="Luo X."/>
            <person name="Wan C."/>
            <person name="Zhang L."/>
        </authorList>
    </citation>
    <scope>NUCLEOTIDE SEQUENCE [LARGE SCALE GENOMIC DNA]</scope>
    <source>
        <strain evidence="1 2">TRM SA0054</strain>
    </source>
</reference>
<keyword evidence="2" id="KW-1185">Reference proteome</keyword>
<protein>
    <submittedName>
        <fullName evidence="1">FxLD family lantipeptide</fullName>
    </submittedName>
</protein>